<reference evidence="1 2" key="1">
    <citation type="journal article" date="2011" name="Genome Res.">
        <title>Phylogeny-wide analysis of social amoeba genomes highlights ancient origins for complex intercellular communication.</title>
        <authorList>
            <person name="Heidel A.J."/>
            <person name="Lawal H.M."/>
            <person name="Felder M."/>
            <person name="Schilde C."/>
            <person name="Helps N.R."/>
            <person name="Tunggal B."/>
            <person name="Rivero F."/>
            <person name="John U."/>
            <person name="Schleicher M."/>
            <person name="Eichinger L."/>
            <person name="Platzer M."/>
            <person name="Noegel A.A."/>
            <person name="Schaap P."/>
            <person name="Gloeckner G."/>
        </authorList>
    </citation>
    <scope>NUCLEOTIDE SEQUENCE [LARGE SCALE GENOMIC DNA]</scope>
    <source>
        <strain evidence="2">ATCC 26659 / Pp 5 / PN500</strain>
    </source>
</reference>
<name>D3B945_HETP5</name>
<evidence type="ECO:0000313" key="1">
    <source>
        <dbReference type="EMBL" id="EFA82084.1"/>
    </source>
</evidence>
<keyword evidence="2" id="KW-1185">Reference proteome</keyword>
<dbReference type="EMBL" id="ADBJ01000021">
    <property type="protein sequence ID" value="EFA82084.1"/>
    <property type="molecule type" value="Genomic_DNA"/>
</dbReference>
<dbReference type="RefSeq" id="XP_020434201.1">
    <property type="nucleotide sequence ID" value="XM_020575885.1"/>
</dbReference>
<protein>
    <submittedName>
        <fullName evidence="1">Uncharacterized protein</fullName>
    </submittedName>
</protein>
<proteinExistence type="predicted"/>
<gene>
    <name evidence="1" type="ORF">PPL_04989</name>
</gene>
<evidence type="ECO:0000313" key="2">
    <source>
        <dbReference type="Proteomes" id="UP000001396"/>
    </source>
</evidence>
<accession>D3B945</accession>
<dbReference type="GeneID" id="31360475"/>
<organism evidence="1 2">
    <name type="scientific">Heterostelium pallidum (strain ATCC 26659 / Pp 5 / PN500)</name>
    <name type="common">Cellular slime mold</name>
    <name type="synonym">Polysphondylium pallidum</name>
    <dbReference type="NCBI Taxonomy" id="670386"/>
    <lineage>
        <taxon>Eukaryota</taxon>
        <taxon>Amoebozoa</taxon>
        <taxon>Evosea</taxon>
        <taxon>Eumycetozoa</taxon>
        <taxon>Dictyostelia</taxon>
        <taxon>Acytosteliales</taxon>
        <taxon>Acytosteliaceae</taxon>
        <taxon>Heterostelium</taxon>
    </lineage>
</organism>
<dbReference type="Proteomes" id="UP000001396">
    <property type="component" value="Unassembled WGS sequence"/>
</dbReference>
<dbReference type="AlphaFoldDB" id="D3B945"/>
<dbReference type="InParanoid" id="D3B945"/>
<sequence>MGQVLKEFVAVQHHIRLVNLGYCTRLKIEEMDMHSNNPESCLEGTLFKTSSIDQYGGLTYLEHTKLWCKISLSS</sequence>
<comment type="caution">
    <text evidence="1">The sequence shown here is derived from an EMBL/GenBank/DDBJ whole genome shotgun (WGS) entry which is preliminary data.</text>
</comment>